<dbReference type="GO" id="GO:0005886">
    <property type="term" value="C:plasma membrane"/>
    <property type="evidence" value="ECO:0007669"/>
    <property type="project" value="UniProtKB-SubCell"/>
</dbReference>
<organism evidence="9 10">
    <name type="scientific">Aliikangiella marina</name>
    <dbReference type="NCBI Taxonomy" id="1712262"/>
    <lineage>
        <taxon>Bacteria</taxon>
        <taxon>Pseudomonadati</taxon>
        <taxon>Pseudomonadota</taxon>
        <taxon>Gammaproteobacteria</taxon>
        <taxon>Oceanospirillales</taxon>
        <taxon>Pleioneaceae</taxon>
        <taxon>Aliikangiella</taxon>
    </lineage>
</organism>
<dbReference type="OrthoDB" id="9816221at2"/>
<dbReference type="SUPFAM" id="SSF47928">
    <property type="entry name" value="N-terminal domain of the delta subunit of the F1F0-ATP synthase"/>
    <property type="match status" value="1"/>
</dbReference>
<comment type="caution">
    <text evidence="9">The sequence shown here is derived from an EMBL/GenBank/DDBJ whole genome shotgun (WGS) entry which is preliminary data.</text>
</comment>
<evidence type="ECO:0000256" key="2">
    <source>
        <dbReference type="ARBA" id="ARBA00022448"/>
    </source>
</evidence>
<comment type="function">
    <text evidence="8">F(1)F(0) ATP synthase produces ATP from ADP in the presence of a proton or sodium gradient. F-type ATPases consist of two structural domains, F(1) containing the extramembraneous catalytic core and F(0) containing the membrane proton channel, linked together by a central stalk and a peripheral stalk. During catalysis, ATP synthesis in the catalytic domain of F(1) is coupled via a rotary mechanism of the central stalk subunits to proton translocation.</text>
</comment>
<dbReference type="Proteomes" id="UP000317839">
    <property type="component" value="Unassembled WGS sequence"/>
</dbReference>
<dbReference type="EMBL" id="VIKR01000007">
    <property type="protein sequence ID" value="TQV71049.1"/>
    <property type="molecule type" value="Genomic_DNA"/>
</dbReference>
<dbReference type="AlphaFoldDB" id="A0A545T1I5"/>
<dbReference type="NCBIfam" id="TIGR01145">
    <property type="entry name" value="ATP_synt_delta"/>
    <property type="match status" value="1"/>
</dbReference>
<keyword evidence="7 8" id="KW-0066">ATP synthesis</keyword>
<keyword evidence="3 8" id="KW-0375">Hydrogen ion transport</keyword>
<protein>
    <recommendedName>
        <fullName evidence="8">ATP synthase subunit delta</fullName>
    </recommendedName>
    <alternativeName>
        <fullName evidence="8">ATP synthase F(1) sector subunit delta</fullName>
    </alternativeName>
    <alternativeName>
        <fullName evidence="8">F-type ATPase subunit delta</fullName>
        <shortName evidence="8">F-ATPase subunit delta</shortName>
    </alternativeName>
</protein>
<comment type="subcellular location">
    <subcellularLocation>
        <location evidence="8">Cell membrane</location>
        <topology evidence="8">Peripheral membrane protein</topology>
    </subcellularLocation>
    <subcellularLocation>
        <location evidence="1">Membrane</location>
    </subcellularLocation>
</comment>
<proteinExistence type="inferred from homology"/>
<keyword evidence="2 8" id="KW-0813">Transport</keyword>
<comment type="function">
    <text evidence="8">This protein is part of the stalk that links CF(0) to CF(1). It either transmits conformational changes from CF(0) to CF(1) or is implicated in proton conduction.</text>
</comment>
<dbReference type="HAMAP" id="MF_01416">
    <property type="entry name" value="ATP_synth_delta_bact"/>
    <property type="match status" value="1"/>
</dbReference>
<dbReference type="GO" id="GO:0046933">
    <property type="term" value="F:proton-transporting ATP synthase activity, rotational mechanism"/>
    <property type="evidence" value="ECO:0007669"/>
    <property type="project" value="UniProtKB-UniRule"/>
</dbReference>
<evidence type="ECO:0000313" key="9">
    <source>
        <dbReference type="EMBL" id="TQV71049.1"/>
    </source>
</evidence>
<evidence type="ECO:0000256" key="7">
    <source>
        <dbReference type="ARBA" id="ARBA00023310"/>
    </source>
</evidence>
<evidence type="ECO:0000256" key="6">
    <source>
        <dbReference type="ARBA" id="ARBA00023196"/>
    </source>
</evidence>
<evidence type="ECO:0000256" key="3">
    <source>
        <dbReference type="ARBA" id="ARBA00022781"/>
    </source>
</evidence>
<keyword evidence="4 8" id="KW-0406">Ion transport</keyword>
<dbReference type="GO" id="GO:0045259">
    <property type="term" value="C:proton-transporting ATP synthase complex"/>
    <property type="evidence" value="ECO:0007669"/>
    <property type="project" value="UniProtKB-KW"/>
</dbReference>
<dbReference type="InterPro" id="IPR020781">
    <property type="entry name" value="ATPase_OSCP/d_CS"/>
</dbReference>
<sequence>MAELTTLARPYAKAAFEFALEAKKLAEWSDMIGFASQVVSDESMQQLLTSPHFTKEDQRDAMLKVCEDRLDANGTNFIKLLAQNGRLLALPEIEVLFNFLRSEFEKTVEAHVTSATELNEQQITQIKEKLAAKLGREVEVDVEVDGDILGGLIIQAEDLVIDGSVRGKLTKLSDTLNV</sequence>
<keyword evidence="8" id="KW-1003">Cell membrane</keyword>
<name>A0A545T1I5_9GAMM</name>
<dbReference type="PRINTS" id="PR00125">
    <property type="entry name" value="ATPASEDELTA"/>
</dbReference>
<comment type="similarity">
    <text evidence="8">Belongs to the ATPase delta chain family.</text>
</comment>
<keyword evidence="6 8" id="KW-0139">CF(1)</keyword>
<evidence type="ECO:0000256" key="8">
    <source>
        <dbReference type="HAMAP-Rule" id="MF_01416"/>
    </source>
</evidence>
<accession>A0A545T1I5</accession>
<dbReference type="NCBIfam" id="NF004402">
    <property type="entry name" value="PRK05758.2-2"/>
    <property type="match status" value="1"/>
</dbReference>
<keyword evidence="10" id="KW-1185">Reference proteome</keyword>
<evidence type="ECO:0000256" key="5">
    <source>
        <dbReference type="ARBA" id="ARBA00023136"/>
    </source>
</evidence>
<dbReference type="PROSITE" id="PS00389">
    <property type="entry name" value="ATPASE_DELTA"/>
    <property type="match status" value="1"/>
</dbReference>
<gene>
    <name evidence="8" type="primary">atpH</name>
    <name evidence="9" type="ORF">FLL45_22240</name>
</gene>
<dbReference type="InterPro" id="IPR000711">
    <property type="entry name" value="ATPase_OSCP/dsu"/>
</dbReference>
<reference evidence="9 10" key="1">
    <citation type="submission" date="2019-06" db="EMBL/GenBank/DDBJ databases">
        <title>Draft genome of Aliikangiella marina GYP-15.</title>
        <authorList>
            <person name="Wang G."/>
        </authorList>
    </citation>
    <scope>NUCLEOTIDE SEQUENCE [LARGE SCALE GENOMIC DNA]</scope>
    <source>
        <strain evidence="9 10">GYP-15</strain>
    </source>
</reference>
<dbReference type="InterPro" id="IPR026015">
    <property type="entry name" value="ATP_synth_OSCP/delta_N_sf"/>
</dbReference>
<evidence type="ECO:0000256" key="1">
    <source>
        <dbReference type="ARBA" id="ARBA00004370"/>
    </source>
</evidence>
<dbReference type="Gene3D" id="1.10.520.20">
    <property type="entry name" value="N-terminal domain of the delta subunit of the F1F0-ATP synthase"/>
    <property type="match status" value="1"/>
</dbReference>
<keyword evidence="5 8" id="KW-0472">Membrane</keyword>
<dbReference type="PANTHER" id="PTHR11910">
    <property type="entry name" value="ATP SYNTHASE DELTA CHAIN"/>
    <property type="match status" value="1"/>
</dbReference>
<evidence type="ECO:0000313" key="10">
    <source>
        <dbReference type="Proteomes" id="UP000317839"/>
    </source>
</evidence>
<evidence type="ECO:0000256" key="4">
    <source>
        <dbReference type="ARBA" id="ARBA00023065"/>
    </source>
</evidence>
<dbReference type="RefSeq" id="WP_142944266.1">
    <property type="nucleotide sequence ID" value="NZ_VIKR01000007.1"/>
</dbReference>
<dbReference type="Pfam" id="PF00213">
    <property type="entry name" value="OSCP"/>
    <property type="match status" value="1"/>
</dbReference>